<dbReference type="InterPro" id="IPR002401">
    <property type="entry name" value="Cyt_P450_E_grp-I"/>
</dbReference>
<dbReference type="Proteomes" id="UP000614996">
    <property type="component" value="Unassembled WGS sequence"/>
</dbReference>
<dbReference type="Gene3D" id="1.10.630.10">
    <property type="entry name" value="Cytochrome P450"/>
    <property type="match status" value="1"/>
</dbReference>
<feature type="compositionally biased region" description="Basic and acidic residues" evidence="5">
    <location>
        <begin position="211"/>
        <end position="220"/>
    </location>
</feature>
<dbReference type="InterPro" id="IPR017972">
    <property type="entry name" value="Cyt_P450_CS"/>
</dbReference>
<protein>
    <submittedName>
        <fullName evidence="6">Putative cytochrome P450 139</fullName>
    </submittedName>
</protein>
<keyword evidence="3 4" id="KW-0349">Heme</keyword>
<dbReference type="SUPFAM" id="SSF48264">
    <property type="entry name" value="Cytochrome P450"/>
    <property type="match status" value="1"/>
</dbReference>
<gene>
    <name evidence="6" type="primary">cyp139</name>
    <name evidence="6" type="ORF">NUM_03620</name>
</gene>
<evidence type="ECO:0000256" key="1">
    <source>
        <dbReference type="ARBA" id="ARBA00001971"/>
    </source>
</evidence>
<comment type="caution">
    <text evidence="6">The sequence shown here is derived from an EMBL/GenBank/DDBJ whole genome shotgun (WGS) entry which is preliminary data.</text>
</comment>
<feature type="region of interest" description="Disordered" evidence="5">
    <location>
        <begin position="211"/>
        <end position="240"/>
    </location>
</feature>
<dbReference type="AlphaFoldDB" id="A0A8J4A8L9"/>
<proteinExistence type="inferred from homology"/>
<feature type="compositionally biased region" description="Basic and acidic residues" evidence="5">
    <location>
        <begin position="227"/>
        <end position="240"/>
    </location>
</feature>
<dbReference type="InterPro" id="IPR001128">
    <property type="entry name" value="Cyt_P450"/>
</dbReference>
<name>A0A8J4A8L9_9ACTN</name>
<dbReference type="PANTHER" id="PTHR24305:SF166">
    <property type="entry name" value="CYTOCHROME P450 12A4, MITOCHONDRIAL-RELATED"/>
    <property type="match status" value="1"/>
</dbReference>
<evidence type="ECO:0000256" key="3">
    <source>
        <dbReference type="PIRSR" id="PIRSR602401-1"/>
    </source>
</evidence>
<comment type="similarity">
    <text evidence="2 4">Belongs to the cytochrome P450 family.</text>
</comment>
<dbReference type="GO" id="GO:0005506">
    <property type="term" value="F:iron ion binding"/>
    <property type="evidence" value="ECO:0007669"/>
    <property type="project" value="InterPro"/>
</dbReference>
<evidence type="ECO:0000256" key="4">
    <source>
        <dbReference type="RuleBase" id="RU000461"/>
    </source>
</evidence>
<feature type="binding site" description="axial binding residue" evidence="3">
    <location>
        <position position="408"/>
    </location>
    <ligand>
        <name>heme</name>
        <dbReference type="ChEBI" id="CHEBI:30413"/>
    </ligand>
    <ligandPart>
        <name>Fe</name>
        <dbReference type="ChEBI" id="CHEBI:18248"/>
    </ligandPart>
</feature>
<keyword evidence="4" id="KW-0560">Oxidoreductase</keyword>
<accession>A0A8J4A8L9</accession>
<evidence type="ECO:0000313" key="7">
    <source>
        <dbReference type="Proteomes" id="UP000614996"/>
    </source>
</evidence>
<dbReference type="PROSITE" id="PS00086">
    <property type="entry name" value="CYTOCHROME_P450"/>
    <property type="match status" value="1"/>
</dbReference>
<dbReference type="GO" id="GO:0016705">
    <property type="term" value="F:oxidoreductase activity, acting on paired donors, with incorporation or reduction of molecular oxygen"/>
    <property type="evidence" value="ECO:0007669"/>
    <property type="project" value="InterPro"/>
</dbReference>
<dbReference type="GO" id="GO:0020037">
    <property type="term" value="F:heme binding"/>
    <property type="evidence" value="ECO:0007669"/>
    <property type="project" value="InterPro"/>
</dbReference>
<sequence length="460" mass="50820">MQPRNTEAGAHAPAPIHARAPHLPRSRPGDWLVRRAAKGHRATRLRLGRQRLVYLLGADANALIFGHDEWFSAREAFAALEIVDGPTSVVLSDGADHARRRGLIRPTVAPRSIDGYLSTMADAADEALDELDQAAPFDAYAVFRRAIRRSTLRVLFGEDMARHADELGATLQPLLELADTPPQLLVWHRRLATPAWRRAQQARTDIDAFVDDRIQQERAHPPRSTHRQTDAERPAADHETRGAVLPLLVHGRDGDGSGLSDQEIHDQAITMIAAGYETTSAAMGWAVYLLGAHPDWQHRARDEVSAVLAGRVPAPADLARLPLLRAIVDETLRLYPPAMISARHAVTAFEYDGRRIRPGDLVIFSPYATHRDPSLYDQPLRFDPQRWLDEPRRAPSEFLPFGGGKHRCLGSGLAVTELTVMLCRLLARGPFTLDRPPARARGLSSMRPDPAVTVSWGTGA</sequence>
<dbReference type="GO" id="GO:0004497">
    <property type="term" value="F:monooxygenase activity"/>
    <property type="evidence" value="ECO:0007669"/>
    <property type="project" value="UniProtKB-KW"/>
</dbReference>
<keyword evidence="4" id="KW-0503">Monooxygenase</keyword>
<dbReference type="InterPro" id="IPR036396">
    <property type="entry name" value="Cyt_P450_sf"/>
</dbReference>
<dbReference type="PRINTS" id="PR00385">
    <property type="entry name" value="P450"/>
</dbReference>
<reference evidence="7" key="1">
    <citation type="journal article" date="2021" name="Int. J. Syst. Evol. Microbiol.">
        <title>Actinocatenispora comari sp. nov., an endophytic actinomycete isolated from aerial parts of Comarum salesowianum.</title>
        <authorList>
            <person name="Oyunbileg N."/>
            <person name="Iizaka Y."/>
            <person name="Hamada M."/>
            <person name="Davaapurev B.O."/>
            <person name="Fukumoto A."/>
            <person name="Tsetseg B."/>
            <person name="Kato F."/>
            <person name="Tamura T."/>
            <person name="Batkhuu J."/>
            <person name="Anzai Y."/>
        </authorList>
    </citation>
    <scope>NUCLEOTIDE SEQUENCE [LARGE SCALE GENOMIC DNA]</scope>
    <source>
        <strain evidence="7">NUM-2625</strain>
    </source>
</reference>
<keyword evidence="3 4" id="KW-0479">Metal-binding</keyword>
<evidence type="ECO:0000256" key="5">
    <source>
        <dbReference type="SAM" id="MobiDB-lite"/>
    </source>
</evidence>
<organism evidence="6 7">
    <name type="scientific">Actinocatenispora comari</name>
    <dbReference type="NCBI Taxonomy" id="2807577"/>
    <lineage>
        <taxon>Bacteria</taxon>
        <taxon>Bacillati</taxon>
        <taxon>Actinomycetota</taxon>
        <taxon>Actinomycetes</taxon>
        <taxon>Micromonosporales</taxon>
        <taxon>Micromonosporaceae</taxon>
        <taxon>Actinocatenispora</taxon>
    </lineage>
</organism>
<dbReference type="InterPro" id="IPR050121">
    <property type="entry name" value="Cytochrome_P450_monoxygenase"/>
</dbReference>
<dbReference type="Pfam" id="PF00067">
    <property type="entry name" value="p450"/>
    <property type="match status" value="1"/>
</dbReference>
<dbReference type="PANTHER" id="PTHR24305">
    <property type="entry name" value="CYTOCHROME P450"/>
    <property type="match status" value="1"/>
</dbReference>
<keyword evidence="7" id="KW-1185">Reference proteome</keyword>
<feature type="compositionally biased region" description="Low complexity" evidence="5">
    <location>
        <begin position="8"/>
        <end position="18"/>
    </location>
</feature>
<keyword evidence="3 4" id="KW-0408">Iron</keyword>
<dbReference type="RefSeq" id="WP_207122744.1">
    <property type="nucleotide sequence ID" value="NZ_BOPO01000003.1"/>
</dbReference>
<evidence type="ECO:0000256" key="2">
    <source>
        <dbReference type="ARBA" id="ARBA00010617"/>
    </source>
</evidence>
<comment type="cofactor">
    <cofactor evidence="1 3">
        <name>heme</name>
        <dbReference type="ChEBI" id="CHEBI:30413"/>
    </cofactor>
</comment>
<dbReference type="PRINTS" id="PR00463">
    <property type="entry name" value="EP450I"/>
</dbReference>
<feature type="region of interest" description="Disordered" evidence="5">
    <location>
        <begin position="1"/>
        <end position="28"/>
    </location>
</feature>
<evidence type="ECO:0000313" key="6">
    <source>
        <dbReference type="EMBL" id="GIL25107.1"/>
    </source>
</evidence>
<dbReference type="EMBL" id="BOPO01000003">
    <property type="protein sequence ID" value="GIL25107.1"/>
    <property type="molecule type" value="Genomic_DNA"/>
</dbReference>